<dbReference type="Pfam" id="PF01943">
    <property type="entry name" value="Polysacc_synt"/>
    <property type="match status" value="1"/>
</dbReference>
<evidence type="ECO:0000313" key="7">
    <source>
        <dbReference type="EMBL" id="MDP9499612.1"/>
    </source>
</evidence>
<accession>A0ABT9KC10</accession>
<feature type="transmembrane region" description="Helical" evidence="6">
    <location>
        <begin position="385"/>
        <end position="403"/>
    </location>
</feature>
<comment type="subcellular location">
    <subcellularLocation>
        <location evidence="1">Cell membrane</location>
        <topology evidence="1">Multi-pass membrane protein</topology>
    </subcellularLocation>
</comment>
<keyword evidence="3 6" id="KW-0812">Transmembrane</keyword>
<feature type="transmembrane region" description="Helical" evidence="6">
    <location>
        <begin position="357"/>
        <end position="379"/>
    </location>
</feature>
<protein>
    <submittedName>
        <fullName evidence="7">Oligosaccharide flippase family protein</fullName>
    </submittedName>
</protein>
<evidence type="ECO:0000313" key="8">
    <source>
        <dbReference type="Proteomes" id="UP001224083"/>
    </source>
</evidence>
<feature type="transmembrane region" description="Helical" evidence="6">
    <location>
        <begin position="212"/>
        <end position="233"/>
    </location>
</feature>
<evidence type="ECO:0000256" key="6">
    <source>
        <dbReference type="SAM" id="Phobius"/>
    </source>
</evidence>
<sequence length="409" mass="46740">MINKIFFFNVIWSMGSHILSRGMLLLSGMLLARNLPVDDFATYNFFIMTATIISNYSSMGLGVSSSRFFAEKKENQNTLILGNLYSISLILAIISSTLTFLFIDKVWSIETYYKWLISATVFFLILNIVPTGGVMGVEKYKDLFFLSIFNTFIMLIGVFITIKTNNISIQIYAYILSIVFLISAQSYILKEETELFRKVENFIIRKNAIKEIISFGGVMSLVSILAATAPWLLGKIILDKYSSLYFSVYSIGLQWFSLAMFIPGIVSRLILPRLVKQYKVDNQSKKEVRLTLLVTLSVSLLFLIIGTILSPHIMNWYGKEYTDFHEVIILFFIISVIYTPINVLGNIIIIKVNTRSWLFITSIWFVFILSSVYPLMSYFGFLGALYAQGIAAILLNIISYHFCRKKELI</sequence>
<keyword evidence="5 6" id="KW-0472">Membrane</keyword>
<evidence type="ECO:0000256" key="4">
    <source>
        <dbReference type="ARBA" id="ARBA00022989"/>
    </source>
</evidence>
<dbReference type="InterPro" id="IPR050833">
    <property type="entry name" value="Poly_Biosynth_Transport"/>
</dbReference>
<feature type="transmembrane region" description="Helical" evidence="6">
    <location>
        <begin position="43"/>
        <end position="63"/>
    </location>
</feature>
<organism evidence="7 8">
    <name type="scientific">Bisgaard Taxon 45</name>
    <dbReference type="NCBI Taxonomy" id="304289"/>
    <lineage>
        <taxon>Bacteria</taxon>
        <taxon>Pseudomonadati</taxon>
        <taxon>Pseudomonadota</taxon>
        <taxon>Gammaproteobacteria</taxon>
        <taxon>Pasteurellales</taxon>
        <taxon>Pasteurellaceae</taxon>
    </lineage>
</organism>
<dbReference type="InterPro" id="IPR002797">
    <property type="entry name" value="Polysacc_synth"/>
</dbReference>
<keyword evidence="8" id="KW-1185">Reference proteome</keyword>
<evidence type="ECO:0000256" key="1">
    <source>
        <dbReference type="ARBA" id="ARBA00004651"/>
    </source>
</evidence>
<feature type="transmembrane region" description="Helical" evidence="6">
    <location>
        <begin position="327"/>
        <end position="350"/>
    </location>
</feature>
<feature type="transmembrane region" description="Helical" evidence="6">
    <location>
        <begin position="169"/>
        <end position="189"/>
    </location>
</feature>
<name>A0ABT9KC10_9PAST</name>
<evidence type="ECO:0000256" key="3">
    <source>
        <dbReference type="ARBA" id="ARBA00022692"/>
    </source>
</evidence>
<keyword evidence="2" id="KW-1003">Cell membrane</keyword>
<feature type="transmembrane region" description="Helical" evidence="6">
    <location>
        <begin position="292"/>
        <end position="315"/>
    </location>
</feature>
<dbReference type="Proteomes" id="UP001224083">
    <property type="component" value="Unassembled WGS sequence"/>
</dbReference>
<feature type="transmembrane region" description="Helical" evidence="6">
    <location>
        <begin position="7"/>
        <end position="31"/>
    </location>
</feature>
<feature type="transmembrane region" description="Helical" evidence="6">
    <location>
        <begin position="253"/>
        <end position="271"/>
    </location>
</feature>
<feature type="transmembrane region" description="Helical" evidence="6">
    <location>
        <begin position="115"/>
        <end position="136"/>
    </location>
</feature>
<feature type="transmembrane region" description="Helical" evidence="6">
    <location>
        <begin position="84"/>
        <end position="103"/>
    </location>
</feature>
<proteinExistence type="predicted"/>
<evidence type="ECO:0000256" key="5">
    <source>
        <dbReference type="ARBA" id="ARBA00023136"/>
    </source>
</evidence>
<evidence type="ECO:0000256" key="2">
    <source>
        <dbReference type="ARBA" id="ARBA00022475"/>
    </source>
</evidence>
<feature type="transmembrane region" description="Helical" evidence="6">
    <location>
        <begin position="143"/>
        <end position="163"/>
    </location>
</feature>
<gene>
    <name evidence="7" type="ORF">O7M46_01420</name>
</gene>
<reference evidence="7 8" key="1">
    <citation type="submission" date="2022-12" db="EMBL/GenBank/DDBJ databases">
        <title>Genome sequence of Pasteurellaceae Bisgaard Taxon 45.</title>
        <authorList>
            <person name="Foggin C."/>
            <person name="Rosen L.E."/>
            <person name="Henton M."/>
            <person name="Buys A."/>
            <person name="Floyd T."/>
            <person name="Turner A.D."/>
            <person name="Tarbin J."/>
            <person name="Lloyd A.S."/>
            <person name="Chaitezvi C."/>
            <person name="Ellis R.J."/>
            <person name="Roberts H.C."/>
            <person name="Dastjerdi A."/>
            <person name="Nunez A."/>
            <person name="Van Vliet A.H."/>
            <person name="Steinbach F."/>
        </authorList>
    </citation>
    <scope>NUCLEOTIDE SEQUENCE [LARGE SCALE GENOMIC DNA]</scope>
    <source>
        <strain evidence="7 8">VF20HR</strain>
    </source>
</reference>
<dbReference type="PANTHER" id="PTHR30250:SF11">
    <property type="entry name" value="O-ANTIGEN TRANSPORTER-RELATED"/>
    <property type="match status" value="1"/>
</dbReference>
<comment type="caution">
    <text evidence="7">The sequence shown here is derived from an EMBL/GenBank/DDBJ whole genome shotgun (WGS) entry which is preliminary data.</text>
</comment>
<dbReference type="PANTHER" id="PTHR30250">
    <property type="entry name" value="PST FAMILY PREDICTED COLANIC ACID TRANSPORTER"/>
    <property type="match status" value="1"/>
</dbReference>
<keyword evidence="4 6" id="KW-1133">Transmembrane helix</keyword>
<dbReference type="EMBL" id="JAQAHH010000002">
    <property type="protein sequence ID" value="MDP9499612.1"/>
    <property type="molecule type" value="Genomic_DNA"/>
</dbReference>